<comment type="caution">
    <text evidence="2">The sequence shown here is derived from an EMBL/GenBank/DDBJ whole genome shotgun (WGS) entry which is preliminary data.</text>
</comment>
<keyword evidence="1" id="KW-0175">Coiled coil</keyword>
<name>A0A0F9AK04_9ZZZZ</name>
<dbReference type="EMBL" id="LAZR01057216">
    <property type="protein sequence ID" value="KKK72526.1"/>
    <property type="molecule type" value="Genomic_DNA"/>
</dbReference>
<sequence>MKRTLTYDNLLAYVEKLENRIKDLESQVETHEIKTDQL</sequence>
<evidence type="ECO:0000313" key="2">
    <source>
        <dbReference type="EMBL" id="KKK72526.1"/>
    </source>
</evidence>
<organism evidence="2">
    <name type="scientific">marine sediment metagenome</name>
    <dbReference type="NCBI Taxonomy" id="412755"/>
    <lineage>
        <taxon>unclassified sequences</taxon>
        <taxon>metagenomes</taxon>
        <taxon>ecological metagenomes</taxon>
    </lineage>
</organism>
<evidence type="ECO:0000256" key="1">
    <source>
        <dbReference type="SAM" id="Coils"/>
    </source>
</evidence>
<feature type="coiled-coil region" evidence="1">
    <location>
        <begin position="7"/>
        <end position="34"/>
    </location>
</feature>
<gene>
    <name evidence="2" type="ORF">LCGC14_2903000</name>
</gene>
<reference evidence="2" key="1">
    <citation type="journal article" date="2015" name="Nature">
        <title>Complex archaea that bridge the gap between prokaryotes and eukaryotes.</title>
        <authorList>
            <person name="Spang A."/>
            <person name="Saw J.H."/>
            <person name="Jorgensen S.L."/>
            <person name="Zaremba-Niedzwiedzka K."/>
            <person name="Martijn J."/>
            <person name="Lind A.E."/>
            <person name="van Eijk R."/>
            <person name="Schleper C."/>
            <person name="Guy L."/>
            <person name="Ettema T.J."/>
        </authorList>
    </citation>
    <scope>NUCLEOTIDE SEQUENCE</scope>
</reference>
<dbReference type="AlphaFoldDB" id="A0A0F9AK04"/>
<accession>A0A0F9AK04</accession>
<protein>
    <submittedName>
        <fullName evidence="2">Uncharacterized protein</fullName>
    </submittedName>
</protein>
<feature type="non-terminal residue" evidence="2">
    <location>
        <position position="38"/>
    </location>
</feature>
<proteinExistence type="predicted"/>